<dbReference type="PANTHER" id="PTHR43000">
    <property type="entry name" value="DTDP-D-GLUCOSE 4,6-DEHYDRATASE-RELATED"/>
    <property type="match status" value="1"/>
</dbReference>
<proteinExistence type="inferred from homology"/>
<dbReference type="AlphaFoldDB" id="A0A1F8EUE8"/>
<accession>A0A1F8EUE8</accession>
<protein>
    <recommendedName>
        <fullName evidence="2">NAD-dependent epimerase/dehydratase domain-containing protein</fullName>
    </recommendedName>
</protein>
<evidence type="ECO:0000313" key="4">
    <source>
        <dbReference type="Proteomes" id="UP000177507"/>
    </source>
</evidence>
<dbReference type="InterPro" id="IPR001509">
    <property type="entry name" value="Epimerase_deHydtase"/>
</dbReference>
<dbReference type="Gene3D" id="3.40.50.720">
    <property type="entry name" value="NAD(P)-binding Rossmann-like Domain"/>
    <property type="match status" value="1"/>
</dbReference>
<dbReference type="STRING" id="1802668.A2831_02295"/>
<reference evidence="3 4" key="1">
    <citation type="journal article" date="2016" name="Nat. Commun.">
        <title>Thousands of microbial genomes shed light on interconnected biogeochemical processes in an aquifer system.</title>
        <authorList>
            <person name="Anantharaman K."/>
            <person name="Brown C.T."/>
            <person name="Hug L.A."/>
            <person name="Sharon I."/>
            <person name="Castelle C.J."/>
            <person name="Probst A.J."/>
            <person name="Thomas B.C."/>
            <person name="Singh A."/>
            <person name="Wilkins M.J."/>
            <person name="Karaoz U."/>
            <person name="Brodie E.L."/>
            <person name="Williams K.H."/>
            <person name="Hubbard S.S."/>
            <person name="Banfield J.F."/>
        </authorList>
    </citation>
    <scope>NUCLEOTIDE SEQUENCE [LARGE SCALE GENOMIC DNA]</scope>
</reference>
<evidence type="ECO:0000259" key="2">
    <source>
        <dbReference type="Pfam" id="PF01370"/>
    </source>
</evidence>
<sequence length="294" mass="32494">MIKVKRVFVTGGTGFLGKPLVKLLEKNGYQLLLLARSPEKYHSLLNAKKTKLVRGDLSNFKVWSRVVSEFKPDLAIHLAWQGIPDFSYEVCSRNLKYGLDLFEFLARIGCKSVITAGSSWEYGLAAGRVREDAPVRPSNALAATKDALHNLGCEIAKANGQNFIWLRPFSIYGPGHRKTSLVLHLVGRYKAGEPVKVDNPSVGNDFVYVQDAAEAITTIIDQCRTSGHQVFNIGHGKLVGVAEVANIVYGKKVLNVESPKGFYADISHIKKLGWHPRTSITEGIKKTMLLEGYI</sequence>
<dbReference type="InterPro" id="IPR036291">
    <property type="entry name" value="NAD(P)-bd_dom_sf"/>
</dbReference>
<comment type="similarity">
    <text evidence="1">Belongs to the NAD(P)-dependent epimerase/dehydratase family.</text>
</comment>
<comment type="caution">
    <text evidence="3">The sequence shown here is derived from an EMBL/GenBank/DDBJ whole genome shotgun (WGS) entry which is preliminary data.</text>
</comment>
<dbReference type="EMBL" id="MGJI01000025">
    <property type="protein sequence ID" value="OGN04118.1"/>
    <property type="molecule type" value="Genomic_DNA"/>
</dbReference>
<dbReference type="Proteomes" id="UP000177507">
    <property type="component" value="Unassembled WGS sequence"/>
</dbReference>
<organism evidence="3 4">
    <name type="scientific">Candidatus Yanofskybacteria bacterium RIFCSPHIGHO2_01_FULL_44_17</name>
    <dbReference type="NCBI Taxonomy" id="1802668"/>
    <lineage>
        <taxon>Bacteria</taxon>
        <taxon>Candidatus Yanofskyibacteriota</taxon>
    </lineage>
</organism>
<evidence type="ECO:0000313" key="3">
    <source>
        <dbReference type="EMBL" id="OGN04118.1"/>
    </source>
</evidence>
<dbReference type="Pfam" id="PF01370">
    <property type="entry name" value="Epimerase"/>
    <property type="match status" value="1"/>
</dbReference>
<dbReference type="SUPFAM" id="SSF51735">
    <property type="entry name" value="NAD(P)-binding Rossmann-fold domains"/>
    <property type="match status" value="1"/>
</dbReference>
<evidence type="ECO:0000256" key="1">
    <source>
        <dbReference type="ARBA" id="ARBA00007637"/>
    </source>
</evidence>
<name>A0A1F8EUE8_9BACT</name>
<feature type="domain" description="NAD-dependent epimerase/dehydratase" evidence="2">
    <location>
        <begin position="7"/>
        <end position="234"/>
    </location>
</feature>
<gene>
    <name evidence="3" type="ORF">A2831_02295</name>
</gene>